<dbReference type="GO" id="GO:0016117">
    <property type="term" value="P:carotenoid biosynthetic process"/>
    <property type="evidence" value="ECO:0007669"/>
    <property type="project" value="UniProtKB-KW"/>
</dbReference>
<protein>
    <submittedName>
        <fullName evidence="6">Phytoene desaturase</fullName>
        <ecNumber evidence="6">1.3.99.26</ecNumber>
        <ecNumber evidence="6">1.3.99.28</ecNumber>
        <ecNumber evidence="6">1.3.99.29</ecNumber>
        <ecNumber evidence="6">1.3.99.31</ecNumber>
    </submittedName>
</protein>
<evidence type="ECO:0000256" key="1">
    <source>
        <dbReference type="ARBA" id="ARBA00004829"/>
    </source>
</evidence>
<evidence type="ECO:0000256" key="2">
    <source>
        <dbReference type="ARBA" id="ARBA00022746"/>
    </source>
</evidence>
<dbReference type="InterPro" id="IPR002937">
    <property type="entry name" value="Amino_oxidase"/>
</dbReference>
<comment type="similarity">
    <text evidence="4">Belongs to the carotenoid/retinoid oxidoreductase family.</text>
</comment>
<dbReference type="PRINTS" id="PR00419">
    <property type="entry name" value="ADXRDTASE"/>
</dbReference>
<dbReference type="SUPFAM" id="SSF51905">
    <property type="entry name" value="FAD/NAD(P)-binding domain"/>
    <property type="match status" value="1"/>
</dbReference>
<organism evidence="6 7">
    <name type="scientific">Saccharomonospora amisosensis</name>
    <dbReference type="NCBI Taxonomy" id="1128677"/>
    <lineage>
        <taxon>Bacteria</taxon>
        <taxon>Bacillati</taxon>
        <taxon>Actinomycetota</taxon>
        <taxon>Actinomycetes</taxon>
        <taxon>Pseudonocardiales</taxon>
        <taxon>Pseudonocardiaceae</taxon>
        <taxon>Saccharomonospora</taxon>
    </lineage>
</organism>
<reference evidence="6 7" key="1">
    <citation type="submission" date="2020-03" db="EMBL/GenBank/DDBJ databases">
        <title>Sequencing the genomes of 1000 actinobacteria strains.</title>
        <authorList>
            <person name="Klenk H.-P."/>
        </authorList>
    </citation>
    <scope>NUCLEOTIDE SEQUENCE [LARGE SCALE GENOMIC DNA]</scope>
    <source>
        <strain evidence="6 7">DSM 45685</strain>
    </source>
</reference>
<dbReference type="EC" id="1.3.99.28" evidence="6"/>
<dbReference type="InterPro" id="IPR014105">
    <property type="entry name" value="Carotenoid/retinoid_OxRdtase"/>
</dbReference>
<dbReference type="EMBL" id="JAAOYM010000001">
    <property type="protein sequence ID" value="NIJ11189.1"/>
    <property type="molecule type" value="Genomic_DNA"/>
</dbReference>
<evidence type="ECO:0000313" key="6">
    <source>
        <dbReference type="EMBL" id="NIJ11189.1"/>
    </source>
</evidence>
<dbReference type="NCBIfam" id="TIGR02734">
    <property type="entry name" value="crtI_fam"/>
    <property type="match status" value="1"/>
</dbReference>
<name>A0A7X5UP22_9PSEU</name>
<evidence type="ECO:0000313" key="7">
    <source>
        <dbReference type="Proteomes" id="UP000545493"/>
    </source>
</evidence>
<comment type="pathway">
    <text evidence="1 4">Carotenoid biosynthesis.</text>
</comment>
<dbReference type="PANTHER" id="PTHR43734:SF1">
    <property type="entry name" value="PHYTOENE DESATURASE"/>
    <property type="match status" value="1"/>
</dbReference>
<dbReference type="AlphaFoldDB" id="A0A7X5UP22"/>
<accession>A0A7X5UP22</accession>
<feature type="domain" description="Amine oxidase" evidence="5">
    <location>
        <begin position="16"/>
        <end position="486"/>
    </location>
</feature>
<dbReference type="Gene3D" id="3.50.50.60">
    <property type="entry name" value="FAD/NAD(P)-binding domain"/>
    <property type="match status" value="2"/>
</dbReference>
<keyword evidence="3 4" id="KW-0560">Oxidoreductase</keyword>
<dbReference type="RefSeq" id="WP_167168162.1">
    <property type="nucleotide sequence ID" value="NZ_JAAOYM010000001.1"/>
</dbReference>
<evidence type="ECO:0000256" key="4">
    <source>
        <dbReference type="RuleBase" id="RU362075"/>
    </source>
</evidence>
<keyword evidence="7" id="KW-1185">Reference proteome</keyword>
<dbReference type="GO" id="GO:0016491">
    <property type="term" value="F:oxidoreductase activity"/>
    <property type="evidence" value="ECO:0007669"/>
    <property type="project" value="UniProtKB-KW"/>
</dbReference>
<sequence>MRTVAGQRVVVVGAGLAGLSAALHLLGAGYEVTVLEREPRPGGRAGDRGEAGYTIDTGASVFTMPELLDEAFAAVGESSQRWVRLSRIEPAYRAHFADGSSMRLHTDPEAMEAEIRSVAGPEDAEGYRRLRRWLTELYAVQRDRFIGANFDSPLDLLRPELVRLAMLGGFGRLGPTMARFIGDERVRKLFSFQSLYAGLDPMRALAAYAVISYMDTVGGVYYPVGGMGRVAAGMAAAAEKAGATLRFGAAVGELEWSGSRVRAVRTAGGDRFRCGQVVLATELTTAYALLSRRPRRPVPLRFSPSAVVLHGRSGRTWPQLDHHTIFFGRHWRRTFAEIIRGGTLMSDPSLLVTRPTATDPGLAPQGKQVISVLAPAPNLRAGDIDWARLAPAYRDELLRVLTARGLTAFAEAMEITEVVTPATWARRGLAEGTPFSLAHTFAQTGPFRPANLVRGADNVVLAGCGTVPGVGIPPVLISGRLAAERIRGAANSRRRR</sequence>
<dbReference type="EC" id="1.3.99.26" evidence="6"/>
<evidence type="ECO:0000256" key="3">
    <source>
        <dbReference type="ARBA" id="ARBA00023002"/>
    </source>
</evidence>
<dbReference type="InterPro" id="IPR036188">
    <property type="entry name" value="FAD/NAD-bd_sf"/>
</dbReference>
<proteinExistence type="inferred from homology"/>
<gene>
    <name evidence="6" type="ORF">FHU38_001533</name>
</gene>
<dbReference type="EC" id="1.3.99.31" evidence="6"/>
<dbReference type="Pfam" id="PF01593">
    <property type="entry name" value="Amino_oxidase"/>
    <property type="match status" value="1"/>
</dbReference>
<dbReference type="PANTHER" id="PTHR43734">
    <property type="entry name" value="PHYTOENE DESATURASE"/>
    <property type="match status" value="1"/>
</dbReference>
<evidence type="ECO:0000259" key="5">
    <source>
        <dbReference type="Pfam" id="PF01593"/>
    </source>
</evidence>
<dbReference type="Proteomes" id="UP000545493">
    <property type="component" value="Unassembled WGS sequence"/>
</dbReference>
<keyword evidence="2 4" id="KW-0125">Carotenoid biosynthesis</keyword>
<dbReference type="EC" id="1.3.99.29" evidence="6"/>
<comment type="caution">
    <text evidence="6">The sequence shown here is derived from an EMBL/GenBank/DDBJ whole genome shotgun (WGS) entry which is preliminary data.</text>
</comment>